<dbReference type="InterPro" id="IPR032675">
    <property type="entry name" value="LRR_dom_sf"/>
</dbReference>
<sequence length="414" mass="47198">MEQFQRALQIHVPQIRSKPADLSDWGSFKPLEGEEPLEGECMLDVEKFLGEVMAIVGNGASLRRVNKMWRRCINANVRRIELRNYKGFSHEHRLDTISLNFRNLKELVLPARFKVTSFGSERLRSLQNLRKVTLNGTNISRKGIQWLEDLTSLRVLCMWIPRVDQSTPSGFTILGDLTQLKELELHDARGRNNSSNHFVGLIGLRSLRLWNSFVLLADFPSLTRLEVHARDLGFLGSHRRLIFRENLNRIGYISSLDELKLHGWKLDGFHVSAEQFSTWNGLSRLRLLSIERCFTQHILGAMSSLTSMQELVLKWCRTGTLNYFTSLMSLSVSRMFLDVGSVVELTALTALKVYSCYTETGARFTNLTSLRQLSHLELVDSGHVHQDDFDILAAHIPHVVIEESPTPLLGAGKF</sequence>
<dbReference type="Gene3D" id="3.80.10.10">
    <property type="entry name" value="Ribonuclease Inhibitor"/>
    <property type="match status" value="2"/>
</dbReference>
<dbReference type="AlphaFoldDB" id="A0A8S1IPY9"/>
<gene>
    <name evidence="2" type="ORF">OSTQU699_LOCUS2545</name>
</gene>
<keyword evidence="3" id="KW-1185">Reference proteome</keyword>
<evidence type="ECO:0000256" key="1">
    <source>
        <dbReference type="ARBA" id="ARBA00004430"/>
    </source>
</evidence>
<comment type="caution">
    <text evidence="2">The sequence shown here is derived from an EMBL/GenBank/DDBJ whole genome shotgun (WGS) entry which is preliminary data.</text>
</comment>
<reference evidence="2" key="1">
    <citation type="submission" date="2020-12" db="EMBL/GenBank/DDBJ databases">
        <authorList>
            <person name="Iha C."/>
        </authorList>
    </citation>
    <scope>NUCLEOTIDE SEQUENCE</scope>
</reference>
<protein>
    <submittedName>
        <fullName evidence="2">Uncharacterized protein</fullName>
    </submittedName>
</protein>
<dbReference type="Proteomes" id="UP000708148">
    <property type="component" value="Unassembled WGS sequence"/>
</dbReference>
<evidence type="ECO:0000313" key="3">
    <source>
        <dbReference type="Proteomes" id="UP000708148"/>
    </source>
</evidence>
<accession>A0A8S1IPY9</accession>
<comment type="subcellular location">
    <subcellularLocation>
        <location evidence="1">Cytoplasm</location>
        <location evidence="1">Cytoskeleton</location>
        <location evidence="1">Cilium axoneme</location>
    </subcellularLocation>
</comment>
<dbReference type="GO" id="GO:0005930">
    <property type="term" value="C:axoneme"/>
    <property type="evidence" value="ECO:0007669"/>
    <property type="project" value="UniProtKB-SubCell"/>
</dbReference>
<name>A0A8S1IPY9_9CHLO</name>
<dbReference type="EMBL" id="CAJHUC010000623">
    <property type="protein sequence ID" value="CAD7697184.1"/>
    <property type="molecule type" value="Genomic_DNA"/>
</dbReference>
<evidence type="ECO:0000313" key="2">
    <source>
        <dbReference type="EMBL" id="CAD7697184.1"/>
    </source>
</evidence>
<dbReference type="SUPFAM" id="SSF52058">
    <property type="entry name" value="L domain-like"/>
    <property type="match status" value="1"/>
</dbReference>
<organism evidence="2 3">
    <name type="scientific">Ostreobium quekettii</name>
    <dbReference type="NCBI Taxonomy" id="121088"/>
    <lineage>
        <taxon>Eukaryota</taxon>
        <taxon>Viridiplantae</taxon>
        <taxon>Chlorophyta</taxon>
        <taxon>core chlorophytes</taxon>
        <taxon>Ulvophyceae</taxon>
        <taxon>TCBD clade</taxon>
        <taxon>Bryopsidales</taxon>
        <taxon>Ostreobineae</taxon>
        <taxon>Ostreobiaceae</taxon>
        <taxon>Ostreobium</taxon>
    </lineage>
</organism>
<proteinExistence type="predicted"/>